<dbReference type="InterPro" id="IPR051318">
    <property type="entry name" value="Fe-S_L-Ser"/>
</dbReference>
<comment type="pathway">
    <text evidence="2">Carbohydrate biosynthesis; gluconeogenesis.</text>
</comment>
<feature type="domain" description="Serine dehydratase beta chain" evidence="13">
    <location>
        <begin position="24"/>
        <end position="171"/>
    </location>
</feature>
<evidence type="ECO:0000259" key="13">
    <source>
        <dbReference type="Pfam" id="PF03315"/>
    </source>
</evidence>
<dbReference type="Pfam" id="PF03313">
    <property type="entry name" value="SDH_alpha"/>
    <property type="match status" value="1"/>
</dbReference>
<comment type="cofactor">
    <cofactor evidence="1 11">
        <name>[4Fe-4S] cluster</name>
        <dbReference type="ChEBI" id="CHEBI:49883"/>
    </cofactor>
</comment>
<evidence type="ECO:0000256" key="3">
    <source>
        <dbReference type="ARBA" id="ARBA00008636"/>
    </source>
</evidence>
<feature type="domain" description="Serine dehydratase-like alpha subunit" evidence="12">
    <location>
        <begin position="199"/>
        <end position="462"/>
    </location>
</feature>
<dbReference type="SUPFAM" id="SSF143548">
    <property type="entry name" value="Serine metabolism enzymes domain"/>
    <property type="match status" value="1"/>
</dbReference>
<reference evidence="14 15" key="1">
    <citation type="submission" date="2018-04" db="EMBL/GenBank/DDBJ databases">
        <title>Genomic Encyclopedia of Type Strains, Phase III (KMG-III): the genomes of soil and plant-associated and newly described type strains.</title>
        <authorList>
            <person name="Whitman W."/>
        </authorList>
    </citation>
    <scope>NUCLEOTIDE SEQUENCE [LARGE SCALE GENOMIC DNA]</scope>
    <source>
        <strain evidence="14 15">MA-olki</strain>
    </source>
</reference>
<evidence type="ECO:0000256" key="10">
    <source>
        <dbReference type="ARBA" id="ARBA00049406"/>
    </source>
</evidence>
<accession>A0A2T5UB55</accession>
<dbReference type="EMBL" id="QAYE01000001">
    <property type="protein sequence ID" value="PTW48723.1"/>
    <property type="molecule type" value="Genomic_DNA"/>
</dbReference>
<evidence type="ECO:0000256" key="4">
    <source>
        <dbReference type="ARBA" id="ARBA00022432"/>
    </source>
</evidence>
<evidence type="ECO:0000256" key="6">
    <source>
        <dbReference type="ARBA" id="ARBA00022723"/>
    </source>
</evidence>
<gene>
    <name evidence="14" type="ORF">C8J25_101221</name>
</gene>
<dbReference type="EC" id="4.3.1.17" evidence="11"/>
<dbReference type="GO" id="GO:0006094">
    <property type="term" value="P:gluconeogenesis"/>
    <property type="evidence" value="ECO:0007669"/>
    <property type="project" value="UniProtKB-KW"/>
</dbReference>
<keyword evidence="8 11" id="KW-0411">Iron-sulfur</keyword>
<dbReference type="GO" id="GO:0003941">
    <property type="term" value="F:L-serine ammonia-lyase activity"/>
    <property type="evidence" value="ECO:0007669"/>
    <property type="project" value="UniProtKB-UniRule"/>
</dbReference>
<dbReference type="Pfam" id="PF03315">
    <property type="entry name" value="SDH_beta"/>
    <property type="match status" value="1"/>
</dbReference>
<comment type="caution">
    <text evidence="14">The sequence shown here is derived from an EMBL/GenBank/DDBJ whole genome shotgun (WGS) entry which is preliminary data.</text>
</comment>
<evidence type="ECO:0000256" key="2">
    <source>
        <dbReference type="ARBA" id="ARBA00004742"/>
    </source>
</evidence>
<dbReference type="InterPro" id="IPR004644">
    <property type="entry name" value="Fe-S_L-Ser_mono"/>
</dbReference>
<evidence type="ECO:0000313" key="15">
    <source>
        <dbReference type="Proteomes" id="UP000244013"/>
    </source>
</evidence>
<dbReference type="Proteomes" id="UP000244013">
    <property type="component" value="Unassembled WGS sequence"/>
</dbReference>
<keyword evidence="7 11" id="KW-0408">Iron</keyword>
<evidence type="ECO:0000313" key="14">
    <source>
        <dbReference type="EMBL" id="PTW48723.1"/>
    </source>
</evidence>
<dbReference type="InterPro" id="IPR029009">
    <property type="entry name" value="ASB_dom_sf"/>
</dbReference>
<dbReference type="AlphaFoldDB" id="A0A2T5UB55"/>
<evidence type="ECO:0000256" key="9">
    <source>
        <dbReference type="ARBA" id="ARBA00023239"/>
    </source>
</evidence>
<dbReference type="GO" id="GO:0051539">
    <property type="term" value="F:4 iron, 4 sulfur cluster binding"/>
    <property type="evidence" value="ECO:0007669"/>
    <property type="project" value="UniProtKB-UniRule"/>
</dbReference>
<dbReference type="GO" id="GO:0046872">
    <property type="term" value="F:metal ion binding"/>
    <property type="evidence" value="ECO:0007669"/>
    <property type="project" value="UniProtKB-KW"/>
</dbReference>
<keyword evidence="4 11" id="KW-0312">Gluconeogenesis</keyword>
<proteinExistence type="inferred from homology"/>
<evidence type="ECO:0000256" key="5">
    <source>
        <dbReference type="ARBA" id="ARBA00022485"/>
    </source>
</evidence>
<evidence type="ECO:0000256" key="8">
    <source>
        <dbReference type="ARBA" id="ARBA00023014"/>
    </source>
</evidence>
<dbReference type="NCBIfam" id="TIGR00720">
    <property type="entry name" value="sda_mono"/>
    <property type="match status" value="1"/>
</dbReference>
<evidence type="ECO:0000256" key="7">
    <source>
        <dbReference type="ARBA" id="ARBA00023004"/>
    </source>
</evidence>
<comment type="catalytic activity">
    <reaction evidence="10 11">
        <text>L-serine = pyruvate + NH4(+)</text>
        <dbReference type="Rhea" id="RHEA:19169"/>
        <dbReference type="ChEBI" id="CHEBI:15361"/>
        <dbReference type="ChEBI" id="CHEBI:28938"/>
        <dbReference type="ChEBI" id="CHEBI:33384"/>
        <dbReference type="EC" id="4.3.1.17"/>
    </reaction>
</comment>
<dbReference type="GO" id="GO:0009063">
    <property type="term" value="P:amino acid catabolic process"/>
    <property type="evidence" value="ECO:0007669"/>
    <property type="project" value="UniProtKB-ARBA"/>
</dbReference>
<protein>
    <recommendedName>
        <fullName evidence="11">L-serine dehydratase</fullName>
        <ecNumber evidence="11">4.3.1.17</ecNumber>
    </recommendedName>
</protein>
<name>A0A2T5UB55_9SPHN</name>
<dbReference type="InterPro" id="IPR005131">
    <property type="entry name" value="Ser_deHydtase_bsu"/>
</dbReference>
<dbReference type="PANTHER" id="PTHR30182">
    <property type="entry name" value="L-SERINE DEHYDRATASE"/>
    <property type="match status" value="1"/>
</dbReference>
<dbReference type="OrthoDB" id="9805537at2"/>
<evidence type="ECO:0000256" key="11">
    <source>
        <dbReference type="RuleBase" id="RU366059"/>
    </source>
</evidence>
<evidence type="ECO:0000259" key="12">
    <source>
        <dbReference type="Pfam" id="PF03313"/>
    </source>
</evidence>
<organism evidence="14 15">
    <name type="scientific">Sphingomonas faeni</name>
    <dbReference type="NCBI Taxonomy" id="185950"/>
    <lineage>
        <taxon>Bacteria</taxon>
        <taxon>Pseudomonadati</taxon>
        <taxon>Pseudomonadota</taxon>
        <taxon>Alphaproteobacteria</taxon>
        <taxon>Sphingomonadales</taxon>
        <taxon>Sphingomonadaceae</taxon>
        <taxon>Sphingomonas</taxon>
    </lineage>
</organism>
<keyword evidence="5 11" id="KW-0004">4Fe-4S</keyword>
<sequence length="468" mass="49178">MTPLTFDRPDEQTRARPDCHQAISILDLFTIGIGPSSSHTVGPMRAAWLFADLVADEKPVAVRVDLYGSLALTGRGHATDSAVMLGLSGAQPETIDPDLIPVRLAAIRSSGRLMLAERVEIGFEESQHLLFHSKTFLPGHPNAVTFTASFGDGRSVERTYFSIGGGAIVEAGSGPVKANILLPRPFSSGAELLATGDATGMTIADIVRENEIAWRPESETDAFLDAVRGAMFASIDRGCRQGGILPGGLKVPRRAKALFEGLQARDTAADPSAVFEWVSLYALAVNEENAAGGRVVTAPTNGAAGVLPAVLRFYETFTKDPTAKGAHDFLLTAAAIGFLYKKRASISAAEMGCQGEVGVACSMAAGALVAALGGTNAQIENAAEIGMEHNLGLTCDPIGGLVQIPCIERNTMGAIKAINAAYLALRGDGRHIVSLDAVIETMRQTGEDMRSQYKETSLGGLAVNVVEC</sequence>
<dbReference type="RefSeq" id="WP_107951908.1">
    <property type="nucleotide sequence ID" value="NZ_QAYE01000001.1"/>
</dbReference>
<keyword evidence="6 11" id="KW-0479">Metal-binding</keyword>
<dbReference type="InterPro" id="IPR005130">
    <property type="entry name" value="Ser_deHydtase-like_asu"/>
</dbReference>
<dbReference type="GeneID" id="91004321"/>
<evidence type="ECO:0000256" key="1">
    <source>
        <dbReference type="ARBA" id="ARBA00001966"/>
    </source>
</evidence>
<dbReference type="PANTHER" id="PTHR30182:SF1">
    <property type="entry name" value="L-SERINE DEHYDRATASE 1"/>
    <property type="match status" value="1"/>
</dbReference>
<dbReference type="Gene3D" id="3.30.1330.90">
    <property type="entry name" value="D-3-phosphoglycerate dehydrogenase, domain 3"/>
    <property type="match status" value="1"/>
</dbReference>
<keyword evidence="9 11" id="KW-0456">Lyase</keyword>
<dbReference type="FunFam" id="3.30.1330.90:FF:000001">
    <property type="entry name" value="L-serine ammonia-lyase 1"/>
    <property type="match status" value="1"/>
</dbReference>
<comment type="similarity">
    <text evidence="3 11">Belongs to the iron-sulfur dependent L-serine dehydratase family.</text>
</comment>